<organism evidence="1 2">
    <name type="scientific">Lates japonicus</name>
    <name type="common">Japanese lates</name>
    <dbReference type="NCBI Taxonomy" id="270547"/>
    <lineage>
        <taxon>Eukaryota</taxon>
        <taxon>Metazoa</taxon>
        <taxon>Chordata</taxon>
        <taxon>Craniata</taxon>
        <taxon>Vertebrata</taxon>
        <taxon>Euteleostomi</taxon>
        <taxon>Actinopterygii</taxon>
        <taxon>Neopterygii</taxon>
        <taxon>Teleostei</taxon>
        <taxon>Neoteleostei</taxon>
        <taxon>Acanthomorphata</taxon>
        <taxon>Carangaria</taxon>
        <taxon>Carangaria incertae sedis</taxon>
        <taxon>Centropomidae</taxon>
        <taxon>Lates</taxon>
    </lineage>
</organism>
<accession>A0AAD3N7Y5</accession>
<dbReference type="Proteomes" id="UP001279410">
    <property type="component" value="Unassembled WGS sequence"/>
</dbReference>
<evidence type="ECO:0000313" key="1">
    <source>
        <dbReference type="EMBL" id="GLD66967.1"/>
    </source>
</evidence>
<comment type="caution">
    <text evidence="1">The sequence shown here is derived from an EMBL/GenBank/DDBJ whole genome shotgun (WGS) entry which is preliminary data.</text>
</comment>
<name>A0AAD3N7Y5_LATJO</name>
<evidence type="ECO:0000313" key="2">
    <source>
        <dbReference type="Proteomes" id="UP001279410"/>
    </source>
</evidence>
<gene>
    <name evidence="1" type="ORF">AKAME5_001833900</name>
</gene>
<reference evidence="1" key="1">
    <citation type="submission" date="2022-08" db="EMBL/GenBank/DDBJ databases">
        <title>Genome sequencing of akame (Lates japonicus).</title>
        <authorList>
            <person name="Hashiguchi Y."/>
            <person name="Takahashi H."/>
        </authorList>
    </citation>
    <scope>NUCLEOTIDE SEQUENCE</scope>
    <source>
        <strain evidence="1">Kochi</strain>
    </source>
</reference>
<dbReference type="AlphaFoldDB" id="A0AAD3N7Y5"/>
<keyword evidence="2" id="KW-1185">Reference proteome</keyword>
<protein>
    <submittedName>
        <fullName evidence="1">Kelch-like protein 5</fullName>
    </submittedName>
</protein>
<dbReference type="EMBL" id="BRZM01000099">
    <property type="protein sequence ID" value="GLD66967.1"/>
    <property type="molecule type" value="Genomic_DNA"/>
</dbReference>
<sequence>MCQTRGNRVTSFVNVVRHGHPLASAHLPLLAHIRLPLLQPQESNLCLDSVECQRLMRRAPLAPAAGPLPEPSGHHRKAKLRGRLLWVVWIYEGATRRAVLPALGHLRQVATYEWTETTGLGAVSTAFT</sequence>
<proteinExistence type="predicted"/>